<accession>A0AAD2AFS6</accession>
<name>A0AAD2AFS6_9LAMI</name>
<reference evidence="1" key="1">
    <citation type="submission" date="2023-05" db="EMBL/GenBank/DDBJ databases">
        <authorList>
            <person name="Huff M."/>
        </authorList>
    </citation>
    <scope>NUCLEOTIDE SEQUENCE</scope>
</reference>
<dbReference type="EMBL" id="OU503056">
    <property type="protein sequence ID" value="CAI9785286.1"/>
    <property type="molecule type" value="Genomic_DNA"/>
</dbReference>
<gene>
    <name evidence="1" type="ORF">FPE_LOCUS32716</name>
</gene>
<keyword evidence="2" id="KW-1185">Reference proteome</keyword>
<evidence type="ECO:0000313" key="2">
    <source>
        <dbReference type="Proteomes" id="UP000834106"/>
    </source>
</evidence>
<evidence type="ECO:0000313" key="1">
    <source>
        <dbReference type="EMBL" id="CAI9785286.1"/>
    </source>
</evidence>
<protein>
    <submittedName>
        <fullName evidence="1">Uncharacterized protein</fullName>
    </submittedName>
</protein>
<dbReference type="Proteomes" id="UP000834106">
    <property type="component" value="Chromosome 21"/>
</dbReference>
<proteinExistence type="predicted"/>
<sequence>MASGMSRASIKHIAYVEKVLGLHSIELKILLKIAERPSVQVEDLSKLGQISKSTRALQSRTKFTTYKIEGPQLMQYGIKYAIAKVGPNDFLSDLFWIGMFYHLYN</sequence>
<dbReference type="AlphaFoldDB" id="A0AAD2AFS6"/>
<organism evidence="1 2">
    <name type="scientific">Fraxinus pennsylvanica</name>
    <dbReference type="NCBI Taxonomy" id="56036"/>
    <lineage>
        <taxon>Eukaryota</taxon>
        <taxon>Viridiplantae</taxon>
        <taxon>Streptophyta</taxon>
        <taxon>Embryophyta</taxon>
        <taxon>Tracheophyta</taxon>
        <taxon>Spermatophyta</taxon>
        <taxon>Magnoliopsida</taxon>
        <taxon>eudicotyledons</taxon>
        <taxon>Gunneridae</taxon>
        <taxon>Pentapetalae</taxon>
        <taxon>asterids</taxon>
        <taxon>lamiids</taxon>
        <taxon>Lamiales</taxon>
        <taxon>Oleaceae</taxon>
        <taxon>Oleeae</taxon>
        <taxon>Fraxinus</taxon>
    </lineage>
</organism>